<keyword evidence="1" id="KW-1133">Transmembrane helix</keyword>
<evidence type="ECO:0000313" key="2">
    <source>
        <dbReference type="EMBL" id="CCD49325.1"/>
    </source>
</evidence>
<feature type="transmembrane region" description="Helical" evidence="1">
    <location>
        <begin position="66"/>
        <end position="84"/>
    </location>
</feature>
<protein>
    <submittedName>
        <fullName evidence="2">Uncharacterized protein</fullName>
    </submittedName>
</protein>
<organism evidence="2 3">
    <name type="scientific">Botryotinia fuckeliana (strain T4)</name>
    <name type="common">Noble rot fungus</name>
    <name type="synonym">Botrytis cinerea</name>
    <dbReference type="NCBI Taxonomy" id="999810"/>
    <lineage>
        <taxon>Eukaryota</taxon>
        <taxon>Fungi</taxon>
        <taxon>Dikarya</taxon>
        <taxon>Ascomycota</taxon>
        <taxon>Pezizomycotina</taxon>
        <taxon>Leotiomycetes</taxon>
        <taxon>Helotiales</taxon>
        <taxon>Sclerotiniaceae</taxon>
        <taxon>Botrytis</taxon>
    </lineage>
</organism>
<keyword evidence="1" id="KW-0812">Transmembrane</keyword>
<evidence type="ECO:0000256" key="1">
    <source>
        <dbReference type="SAM" id="Phobius"/>
    </source>
</evidence>
<feature type="transmembrane region" description="Helical" evidence="1">
    <location>
        <begin position="128"/>
        <end position="146"/>
    </location>
</feature>
<gene>
    <name evidence="2" type="ORF">BofuT4_P032010.1</name>
</gene>
<dbReference type="AlphaFoldDB" id="G2Y9P9"/>
<dbReference type="EMBL" id="FQ790300">
    <property type="protein sequence ID" value="CCD49325.1"/>
    <property type="molecule type" value="Genomic_DNA"/>
</dbReference>
<name>G2Y9P9_BOTF4</name>
<dbReference type="OrthoDB" id="10510814at2759"/>
<dbReference type="HOGENOM" id="CLU_1740237_0_0_1"/>
<evidence type="ECO:0000313" key="3">
    <source>
        <dbReference type="Proteomes" id="UP000008177"/>
    </source>
</evidence>
<accession>G2Y9P9</accession>
<sequence>MQFPVDFEEWLDKWPRAYCFEGFNIVAKETRTEIFNLSPIAFKLTTTHGRSSSIFKLYLTRQTIQFVLYLIWGYIIAFTPFYIARSCGVSEKAATRFVIQTGSRLLLHLALDWRMHFVWSESHIGNKVFFALSILLLGSAFQYIAIEYGI</sequence>
<dbReference type="InParanoid" id="G2Y9P9"/>
<dbReference type="Proteomes" id="UP000008177">
    <property type="component" value="Unplaced contigs"/>
</dbReference>
<proteinExistence type="predicted"/>
<keyword evidence="1" id="KW-0472">Membrane</keyword>
<reference evidence="3" key="1">
    <citation type="journal article" date="2011" name="PLoS Genet.">
        <title>Genomic analysis of the necrotrophic fungal pathogens Sclerotinia sclerotiorum and Botrytis cinerea.</title>
        <authorList>
            <person name="Amselem J."/>
            <person name="Cuomo C.A."/>
            <person name="van Kan J.A."/>
            <person name="Viaud M."/>
            <person name="Benito E.P."/>
            <person name="Couloux A."/>
            <person name="Coutinho P.M."/>
            <person name="de Vries R.P."/>
            <person name="Dyer P.S."/>
            <person name="Fillinger S."/>
            <person name="Fournier E."/>
            <person name="Gout L."/>
            <person name="Hahn M."/>
            <person name="Kohn L."/>
            <person name="Lapalu N."/>
            <person name="Plummer K.M."/>
            <person name="Pradier J.M."/>
            <person name="Quevillon E."/>
            <person name="Sharon A."/>
            <person name="Simon A."/>
            <person name="ten Have A."/>
            <person name="Tudzynski B."/>
            <person name="Tudzynski P."/>
            <person name="Wincker P."/>
            <person name="Andrew M."/>
            <person name="Anthouard V."/>
            <person name="Beever R.E."/>
            <person name="Beffa R."/>
            <person name="Benoit I."/>
            <person name="Bouzid O."/>
            <person name="Brault B."/>
            <person name="Chen Z."/>
            <person name="Choquer M."/>
            <person name="Collemare J."/>
            <person name="Cotton P."/>
            <person name="Danchin E.G."/>
            <person name="Da Silva C."/>
            <person name="Gautier A."/>
            <person name="Giraud C."/>
            <person name="Giraud T."/>
            <person name="Gonzalez C."/>
            <person name="Grossetete S."/>
            <person name="Guldener U."/>
            <person name="Henrissat B."/>
            <person name="Howlett B.J."/>
            <person name="Kodira C."/>
            <person name="Kretschmer M."/>
            <person name="Lappartient A."/>
            <person name="Leroch M."/>
            <person name="Levis C."/>
            <person name="Mauceli E."/>
            <person name="Neuveglise C."/>
            <person name="Oeser B."/>
            <person name="Pearson M."/>
            <person name="Poulain J."/>
            <person name="Poussereau N."/>
            <person name="Quesneville H."/>
            <person name="Rascle C."/>
            <person name="Schumacher J."/>
            <person name="Segurens B."/>
            <person name="Sexton A."/>
            <person name="Silva E."/>
            <person name="Sirven C."/>
            <person name="Soanes D.M."/>
            <person name="Talbot N.J."/>
            <person name="Templeton M."/>
            <person name="Yandava C."/>
            <person name="Yarden O."/>
            <person name="Zeng Q."/>
            <person name="Rollins J.A."/>
            <person name="Lebrun M.H."/>
            <person name="Dickman M."/>
        </authorList>
    </citation>
    <scope>NUCLEOTIDE SEQUENCE [LARGE SCALE GENOMIC DNA]</scope>
    <source>
        <strain evidence="3">T4</strain>
    </source>
</reference>